<evidence type="ECO:0000313" key="1">
    <source>
        <dbReference type="EMBL" id="GIY28605.1"/>
    </source>
</evidence>
<keyword evidence="2" id="KW-1185">Reference proteome</keyword>
<organism evidence="1 2">
    <name type="scientific">Caerostris extrusa</name>
    <name type="common">Bark spider</name>
    <name type="synonym">Caerostris bankana</name>
    <dbReference type="NCBI Taxonomy" id="172846"/>
    <lineage>
        <taxon>Eukaryota</taxon>
        <taxon>Metazoa</taxon>
        <taxon>Ecdysozoa</taxon>
        <taxon>Arthropoda</taxon>
        <taxon>Chelicerata</taxon>
        <taxon>Arachnida</taxon>
        <taxon>Araneae</taxon>
        <taxon>Araneomorphae</taxon>
        <taxon>Entelegynae</taxon>
        <taxon>Araneoidea</taxon>
        <taxon>Araneidae</taxon>
        <taxon>Caerostris</taxon>
    </lineage>
</organism>
<accession>A0AAV4S3B1</accession>
<dbReference type="Proteomes" id="UP001054945">
    <property type="component" value="Unassembled WGS sequence"/>
</dbReference>
<evidence type="ECO:0000313" key="2">
    <source>
        <dbReference type="Proteomes" id="UP001054945"/>
    </source>
</evidence>
<reference evidence="1 2" key="1">
    <citation type="submission" date="2021-06" db="EMBL/GenBank/DDBJ databases">
        <title>Caerostris extrusa draft genome.</title>
        <authorList>
            <person name="Kono N."/>
            <person name="Arakawa K."/>
        </authorList>
    </citation>
    <scope>NUCLEOTIDE SEQUENCE [LARGE SCALE GENOMIC DNA]</scope>
</reference>
<protein>
    <recommendedName>
        <fullName evidence="3">Vitellogenin</fullName>
    </recommendedName>
</protein>
<feature type="non-terminal residue" evidence="1">
    <location>
        <position position="1"/>
    </location>
</feature>
<evidence type="ECO:0008006" key="3">
    <source>
        <dbReference type="Google" id="ProtNLM"/>
    </source>
</evidence>
<sequence length="99" mass="11101">SSKFNNATSPVSVQAGLVNVLILLLKDTYQNFGSAEHISQLIYPKNVSSIPVTIDLMLGTVPNSRWKKYIQTIKTDNVPYHSESKRKDVPLQTNPTPRF</sequence>
<name>A0AAV4S3B1_CAEEX</name>
<proteinExistence type="predicted"/>
<comment type="caution">
    <text evidence="1">The sequence shown here is derived from an EMBL/GenBank/DDBJ whole genome shotgun (WGS) entry which is preliminary data.</text>
</comment>
<gene>
    <name evidence="1" type="ORF">CEXT_239821</name>
</gene>
<dbReference type="AlphaFoldDB" id="A0AAV4S3B1"/>
<dbReference type="EMBL" id="BPLR01008967">
    <property type="protein sequence ID" value="GIY28605.1"/>
    <property type="molecule type" value="Genomic_DNA"/>
</dbReference>